<evidence type="ECO:0000313" key="2">
    <source>
        <dbReference type="Proteomes" id="UP000478571"/>
    </source>
</evidence>
<proteinExistence type="predicted"/>
<keyword evidence="2" id="KW-1185">Reference proteome</keyword>
<sequence length="161" mass="18785">MLSKVDMVISPNRSRLVLWLVVICVLLLSLLTAVEKLQRDMDETAFQLASKRMLERAGFYKQQWILKGQPKQLEIEGLHIIFSPSGWLLPKNNNKTSSCQSWFKLLYPEQRVLDEIPQQIIERFDTGHYDCKYVFAQGRQIRVQLEEDKFSIGIDNGEIKN</sequence>
<accession>A0A6L8LYE3</accession>
<dbReference type="EMBL" id="WWEU01000009">
    <property type="protein sequence ID" value="MYM61158.1"/>
    <property type="molecule type" value="Genomic_DNA"/>
</dbReference>
<evidence type="ECO:0000313" key="1">
    <source>
        <dbReference type="EMBL" id="MYM61158.1"/>
    </source>
</evidence>
<dbReference type="Proteomes" id="UP000478571">
    <property type="component" value="Unassembled WGS sequence"/>
</dbReference>
<reference evidence="1 2" key="1">
    <citation type="submission" date="2020-01" db="EMBL/GenBank/DDBJ databases">
        <title>Draft Genome Sequence of Vibrio sp. strain OCN044, Isolated from a Healthy Coral at Palmyra Atoll.</title>
        <authorList>
            <person name="Videau P."/>
            <person name="Loughran R."/>
            <person name="Esquivel A."/>
            <person name="Deadmond M."/>
            <person name="Paddock B.E."/>
            <person name="Saw J.H."/>
            <person name="Ushijima B."/>
        </authorList>
    </citation>
    <scope>NUCLEOTIDE SEQUENCE [LARGE SCALE GENOMIC DNA]</scope>
    <source>
        <strain evidence="1 2">OCN044</strain>
    </source>
</reference>
<gene>
    <name evidence="1" type="ORF">GTG28_18165</name>
</gene>
<comment type="caution">
    <text evidence="1">The sequence shown here is derived from an EMBL/GenBank/DDBJ whole genome shotgun (WGS) entry which is preliminary data.</text>
</comment>
<protein>
    <submittedName>
        <fullName evidence="1">MSHA biogenesis protein MshF</fullName>
    </submittedName>
</protein>
<dbReference type="AlphaFoldDB" id="A0A6L8LYE3"/>
<organism evidence="1 2">
    <name type="scientific">Vibrio tetraodonis subsp. pristinus</name>
    <dbReference type="NCBI Taxonomy" id="2695891"/>
    <lineage>
        <taxon>Bacteria</taxon>
        <taxon>Pseudomonadati</taxon>
        <taxon>Pseudomonadota</taxon>
        <taxon>Gammaproteobacteria</taxon>
        <taxon>Vibrionales</taxon>
        <taxon>Vibrionaceae</taxon>
        <taxon>Vibrio</taxon>
    </lineage>
</organism>
<dbReference type="RefSeq" id="WP_160932342.1">
    <property type="nucleotide sequence ID" value="NZ_WWEU01000009.1"/>
</dbReference>
<name>A0A6L8LYE3_9VIBR</name>